<feature type="chain" id="PRO_5046596393" evidence="1">
    <location>
        <begin position="25"/>
        <end position="115"/>
    </location>
</feature>
<organism evidence="2 3">
    <name type="scientific">Streptacidiphilus monticola</name>
    <dbReference type="NCBI Taxonomy" id="2161674"/>
    <lineage>
        <taxon>Bacteria</taxon>
        <taxon>Bacillati</taxon>
        <taxon>Actinomycetota</taxon>
        <taxon>Actinomycetes</taxon>
        <taxon>Kitasatosporales</taxon>
        <taxon>Streptomycetaceae</taxon>
        <taxon>Streptacidiphilus</taxon>
    </lineage>
</organism>
<reference evidence="3" key="1">
    <citation type="journal article" date="2019" name="Int. J. Syst. Evol. Microbiol.">
        <title>The Global Catalogue of Microorganisms (GCM) 10K type strain sequencing project: providing services to taxonomists for standard genome sequencing and annotation.</title>
        <authorList>
            <consortium name="The Broad Institute Genomics Platform"/>
            <consortium name="The Broad Institute Genome Sequencing Center for Infectious Disease"/>
            <person name="Wu L."/>
            <person name="Ma J."/>
        </authorList>
    </citation>
    <scope>NUCLEOTIDE SEQUENCE [LARGE SCALE GENOMIC DNA]</scope>
    <source>
        <strain evidence="3">JCM 4816</strain>
    </source>
</reference>
<evidence type="ECO:0000313" key="2">
    <source>
        <dbReference type="EMBL" id="MFC5905837.1"/>
    </source>
</evidence>
<name>A0ABW1FWT9_9ACTN</name>
<evidence type="ECO:0000256" key="1">
    <source>
        <dbReference type="SAM" id="SignalP"/>
    </source>
</evidence>
<feature type="signal peptide" evidence="1">
    <location>
        <begin position="1"/>
        <end position="24"/>
    </location>
</feature>
<accession>A0ABW1FWT9</accession>
<dbReference type="RefSeq" id="WP_380578661.1">
    <property type="nucleotide sequence ID" value="NZ_JBHSQJ010000005.1"/>
</dbReference>
<evidence type="ECO:0000313" key="3">
    <source>
        <dbReference type="Proteomes" id="UP001596174"/>
    </source>
</evidence>
<keyword evidence="3" id="KW-1185">Reference proteome</keyword>
<comment type="caution">
    <text evidence="2">The sequence shown here is derived from an EMBL/GenBank/DDBJ whole genome shotgun (WGS) entry which is preliminary data.</text>
</comment>
<dbReference type="EMBL" id="JBHSQJ010000005">
    <property type="protein sequence ID" value="MFC5905837.1"/>
    <property type="molecule type" value="Genomic_DNA"/>
</dbReference>
<protein>
    <submittedName>
        <fullName evidence="2">Uncharacterized protein</fullName>
    </submittedName>
</protein>
<keyword evidence="1" id="KW-0732">Signal</keyword>
<sequence length="115" mass="12026">MIEGLAATGIGAVLALSSPVPASAANEGDHWITTANCTADQKIELHLVNGAWHDEQELNPTVASPGCEFVLTDNGRRISDTWGAGSGWWPDSPGHTICATVYDYNSQSAVSGVCN</sequence>
<proteinExistence type="predicted"/>
<dbReference type="Proteomes" id="UP001596174">
    <property type="component" value="Unassembled WGS sequence"/>
</dbReference>
<gene>
    <name evidence="2" type="ORF">ACFP3V_01175</name>
</gene>